<reference evidence="2 3" key="1">
    <citation type="submission" date="2017-01" db="EMBL/GenBank/DDBJ databases">
        <authorList>
            <person name="Mah S.A."/>
            <person name="Swanson W.J."/>
            <person name="Moy G.W."/>
            <person name="Vacquier V.D."/>
        </authorList>
    </citation>
    <scope>NUCLEOTIDE SEQUENCE [LARGE SCALE GENOMIC DNA]</scope>
    <source>
        <strain evidence="2 3">CPCC 203464</strain>
    </source>
</reference>
<feature type="transmembrane region" description="Helical" evidence="1">
    <location>
        <begin position="21"/>
        <end position="40"/>
    </location>
</feature>
<dbReference type="PANTHER" id="PTHR34989:SF1">
    <property type="entry name" value="PROTEIN HDED"/>
    <property type="match status" value="1"/>
</dbReference>
<evidence type="ECO:0000313" key="3">
    <source>
        <dbReference type="Proteomes" id="UP000186218"/>
    </source>
</evidence>
<feature type="transmembrane region" description="Helical" evidence="1">
    <location>
        <begin position="46"/>
        <end position="70"/>
    </location>
</feature>
<feature type="transmembrane region" description="Helical" evidence="1">
    <location>
        <begin position="77"/>
        <end position="97"/>
    </location>
</feature>
<name>A0A1N7CQ64_9NOCA</name>
<gene>
    <name evidence="2" type="ORF">SAMN05445060_0279</name>
</gene>
<dbReference type="RefSeq" id="WP_076475828.1">
    <property type="nucleotide sequence ID" value="NZ_FTNT01000001.1"/>
</dbReference>
<feature type="transmembrane region" description="Helical" evidence="1">
    <location>
        <begin position="103"/>
        <end position="122"/>
    </location>
</feature>
<proteinExistence type="predicted"/>
<dbReference type="Pfam" id="PF03729">
    <property type="entry name" value="DUF308"/>
    <property type="match status" value="1"/>
</dbReference>
<dbReference type="AlphaFoldDB" id="A0A1N7CQ64"/>
<dbReference type="InterPro" id="IPR052712">
    <property type="entry name" value="Acid_resist_chaperone_HdeD"/>
</dbReference>
<keyword evidence="1" id="KW-0812">Transmembrane</keyword>
<keyword evidence="1" id="KW-1133">Transmembrane helix</keyword>
<dbReference type="InterPro" id="IPR005325">
    <property type="entry name" value="DUF308_memb"/>
</dbReference>
<keyword evidence="1" id="KW-0472">Membrane</keyword>
<dbReference type="Proteomes" id="UP000186218">
    <property type="component" value="Unassembled WGS sequence"/>
</dbReference>
<evidence type="ECO:0000313" key="2">
    <source>
        <dbReference type="EMBL" id="SIR65594.1"/>
    </source>
</evidence>
<dbReference type="OrthoDB" id="3577181at2"/>
<dbReference type="EMBL" id="FTNT01000001">
    <property type="protein sequence ID" value="SIR65594.1"/>
    <property type="molecule type" value="Genomic_DNA"/>
</dbReference>
<organism evidence="2 3">
    <name type="scientific">Williamsia sterculiae</name>
    <dbReference type="NCBI Taxonomy" id="1344003"/>
    <lineage>
        <taxon>Bacteria</taxon>
        <taxon>Bacillati</taxon>
        <taxon>Actinomycetota</taxon>
        <taxon>Actinomycetes</taxon>
        <taxon>Mycobacteriales</taxon>
        <taxon>Nocardiaceae</taxon>
        <taxon>Williamsia</taxon>
    </lineage>
</organism>
<keyword evidence="3" id="KW-1185">Reference proteome</keyword>
<feature type="transmembrane region" description="Helical" evidence="1">
    <location>
        <begin position="134"/>
        <end position="154"/>
    </location>
</feature>
<feature type="transmembrane region" description="Helical" evidence="1">
    <location>
        <begin position="160"/>
        <end position="180"/>
    </location>
</feature>
<dbReference type="GO" id="GO:0005886">
    <property type="term" value="C:plasma membrane"/>
    <property type="evidence" value="ECO:0007669"/>
    <property type="project" value="TreeGrafter"/>
</dbReference>
<sequence length="183" mass="18683">MTTYGDARSSGLDALRARIRGPLIGAAVLGILLGIIALVWPGPTLLVVAVLFGISLIVAGGFRVSVAVFGTALPSGLRALFGVLGVLIIIVGIICLFDPAESLVLLALTIGIGWIFQGVHELMSDRPLGAPRWLTIASGVISILAGIVVIASPALAVGTFLTLGAILLIVVSVANLCTLARRA</sequence>
<dbReference type="PANTHER" id="PTHR34989">
    <property type="entry name" value="PROTEIN HDED"/>
    <property type="match status" value="1"/>
</dbReference>
<dbReference type="STRING" id="1344003.SAMN05445060_0279"/>
<accession>A0A1N7CQ64</accession>
<protein>
    <submittedName>
        <fullName evidence="2">Uncharacterized membrane protein HdeD, DUF308 family</fullName>
    </submittedName>
</protein>
<evidence type="ECO:0000256" key="1">
    <source>
        <dbReference type="SAM" id="Phobius"/>
    </source>
</evidence>